<organism evidence="3 4">
    <name type="scientific">Brotaphodocola catenula</name>
    <dbReference type="NCBI Taxonomy" id="2885361"/>
    <lineage>
        <taxon>Bacteria</taxon>
        <taxon>Bacillati</taxon>
        <taxon>Bacillota</taxon>
        <taxon>Clostridia</taxon>
        <taxon>Lachnospirales</taxon>
        <taxon>Lachnospiraceae</taxon>
        <taxon>Brotaphodocola</taxon>
    </lineage>
</organism>
<protein>
    <recommendedName>
        <fullName evidence="2">CARDB domain-containing protein</fullName>
    </recommendedName>
</protein>
<evidence type="ECO:0000259" key="2">
    <source>
        <dbReference type="Pfam" id="PF07705"/>
    </source>
</evidence>
<accession>A0AAE3ARQ6</accession>
<comment type="caution">
    <text evidence="3">The sequence shown here is derived from an EMBL/GenBank/DDBJ whole genome shotgun (WGS) entry which is preliminary data.</text>
</comment>
<dbReference type="Gene3D" id="2.60.40.10">
    <property type="entry name" value="Immunoglobulins"/>
    <property type="match status" value="1"/>
</dbReference>
<keyword evidence="1" id="KW-1133">Transmembrane helix</keyword>
<name>A0AAE3ARQ6_9FIRM</name>
<reference evidence="3" key="1">
    <citation type="submission" date="2021-10" db="EMBL/GenBank/DDBJ databases">
        <title>Anaerobic single-cell dispensing facilitates the cultivation of human gut bacteria.</title>
        <authorList>
            <person name="Afrizal A."/>
        </authorList>
    </citation>
    <scope>NUCLEOTIDE SEQUENCE</scope>
    <source>
        <strain evidence="3">CLA-AA-H274</strain>
    </source>
</reference>
<dbReference type="Proteomes" id="UP001198962">
    <property type="component" value="Unassembled WGS sequence"/>
</dbReference>
<evidence type="ECO:0000313" key="4">
    <source>
        <dbReference type="Proteomes" id="UP001198962"/>
    </source>
</evidence>
<dbReference type="InterPro" id="IPR013783">
    <property type="entry name" value="Ig-like_fold"/>
</dbReference>
<dbReference type="AlphaFoldDB" id="A0AAE3ARQ6"/>
<evidence type="ECO:0000256" key="1">
    <source>
        <dbReference type="SAM" id="Phobius"/>
    </source>
</evidence>
<keyword evidence="4" id="KW-1185">Reference proteome</keyword>
<dbReference type="RefSeq" id="WP_308451305.1">
    <property type="nucleotide sequence ID" value="NZ_JAJEPU010000019.1"/>
</dbReference>
<feature type="domain" description="CARDB" evidence="2">
    <location>
        <begin position="452"/>
        <end position="529"/>
    </location>
</feature>
<dbReference type="InterPro" id="IPR011635">
    <property type="entry name" value="CARDB"/>
</dbReference>
<proteinExistence type="predicted"/>
<dbReference type="Pfam" id="PF07705">
    <property type="entry name" value="CARDB"/>
    <property type="match status" value="1"/>
</dbReference>
<keyword evidence="1" id="KW-0812">Transmembrane</keyword>
<evidence type="ECO:0000313" key="3">
    <source>
        <dbReference type="EMBL" id="MCC2164752.1"/>
    </source>
</evidence>
<keyword evidence="1" id="KW-0472">Membrane</keyword>
<dbReference type="PANTHER" id="PTHR35902:SF3">
    <property type="entry name" value="NPCBM-ASSOCIATED, NEW3 DOMAIN OF ALPHA-GALACTOSIDASE"/>
    <property type="match status" value="1"/>
</dbReference>
<feature type="transmembrane region" description="Helical" evidence="1">
    <location>
        <begin position="583"/>
        <end position="602"/>
    </location>
</feature>
<sequence length="623" mass="69348">MKNTFRRWIALVLTVIWTVGFLAVPEAGERGIGKIRAFADNQWIFTDKIPSGKTGKSMTVSFRLRNNSGHDIKRLGIRFDTNGVDIGDEDEDDLKYGYAFPFETTDSTFEKVKSVGSLNDRKEKTVSLTGRVRRDLQNGYYTVPISVFEQVDSSQDDGGWVELTSENVRVWISVSTSSTDDDDDETKTYDFVLGEGQSTPYGTYPNVLNFSINLRNNSPATVYNVKASIILDADSAKFPFRINDVNYDRMFEKIGVDEVVPLDYSFAIRQDSYTGYYPIQMKIYYSKSSTGEELQTFETTFFVHITSKPKEDEQNDFNEHDRTKARLIVDGFSTDPEKITAGESFDLTLQIKNASGSVSASDVLLTVESEKASDSPVFTTAEGSSSVAISSLPAGGTQTVKFRLSSRAGVDQRSYALTIKAKYDSPEYKNAEDSMSVDLPVYQIPRLNTGTFEVMPDSISVGEESNVMFGINNTGRVTLYNVMATFEADSIQKTDAYVGNIKSGETGNVDCMLTGIAPTMDDGKIKVTISYEDENGNVSAVEKELSLTVTEDFSSMDDPMNQEPMEPIEEPPTGVLGILTQHWIVLVIATVIVLGILVMVIGRRIWKKRRKQHQEADEDESEE</sequence>
<dbReference type="EMBL" id="JAJEPU010000019">
    <property type="protein sequence ID" value="MCC2164752.1"/>
    <property type="molecule type" value="Genomic_DNA"/>
</dbReference>
<dbReference type="PANTHER" id="PTHR35902">
    <property type="entry name" value="S-LAYER DOMAIN-LIKE PROTEIN-RELATED"/>
    <property type="match status" value="1"/>
</dbReference>
<gene>
    <name evidence="3" type="ORF">LKD32_07640</name>
</gene>